<keyword evidence="2" id="KW-1185">Reference proteome</keyword>
<gene>
    <name evidence="1" type="ORF">J2Z28_003777</name>
</gene>
<protein>
    <recommendedName>
        <fullName evidence="3">DUF4352 domain-containing protein</fullName>
    </recommendedName>
</protein>
<evidence type="ECO:0000313" key="1">
    <source>
        <dbReference type="EMBL" id="MBP2247126.1"/>
    </source>
</evidence>
<organism evidence="1 2">
    <name type="scientific">Paenibacillus xylanexedens</name>
    <dbReference type="NCBI Taxonomy" id="528191"/>
    <lineage>
        <taxon>Bacteria</taxon>
        <taxon>Bacillati</taxon>
        <taxon>Bacillota</taxon>
        <taxon>Bacilli</taxon>
        <taxon>Bacillales</taxon>
        <taxon>Paenibacillaceae</taxon>
        <taxon>Paenibacillus</taxon>
    </lineage>
</organism>
<name>A0ABS4RW54_PAEXY</name>
<evidence type="ECO:0000313" key="2">
    <source>
        <dbReference type="Proteomes" id="UP000810207"/>
    </source>
</evidence>
<dbReference type="EMBL" id="JAGIKV010000014">
    <property type="protein sequence ID" value="MBP2247126.1"/>
    <property type="molecule type" value="Genomic_DNA"/>
</dbReference>
<sequence>MLSRFWNSKTNRDVTVSDEKRLPVATTTPEGIVLADKVSTAGSAEYIAKTSKTLTLEFSGSTDAVTSTLSFQLKGPSGKGVTKEGIRLTAPTDIITSGKLGEVVSFSVPAGFTLVINYTKPSTGTLSIKGMVE</sequence>
<proteinExistence type="predicted"/>
<accession>A0ABS4RW54</accession>
<dbReference type="Proteomes" id="UP000810207">
    <property type="component" value="Unassembled WGS sequence"/>
</dbReference>
<reference evidence="1 2" key="1">
    <citation type="submission" date="2021-03" db="EMBL/GenBank/DDBJ databases">
        <title>Genomic Encyclopedia of Type Strains, Phase IV (KMG-IV): sequencing the most valuable type-strain genomes for metagenomic binning, comparative biology and taxonomic classification.</title>
        <authorList>
            <person name="Goeker M."/>
        </authorList>
    </citation>
    <scope>NUCLEOTIDE SEQUENCE [LARGE SCALE GENOMIC DNA]</scope>
    <source>
        <strain evidence="1 2">DSM 21292</strain>
    </source>
</reference>
<comment type="caution">
    <text evidence="1">The sequence shown here is derived from an EMBL/GenBank/DDBJ whole genome shotgun (WGS) entry which is preliminary data.</text>
</comment>
<evidence type="ECO:0008006" key="3">
    <source>
        <dbReference type="Google" id="ProtNLM"/>
    </source>
</evidence>
<dbReference type="RefSeq" id="WP_076328349.1">
    <property type="nucleotide sequence ID" value="NZ_CBCSLC010000024.1"/>
</dbReference>